<comment type="catalytic activity">
    <reaction evidence="8">
        <text>(6S)-5,6,7,8-tetrahydrofolate + NADP(+) = 7,8-dihydrofolate + NADPH + H(+)</text>
        <dbReference type="Rhea" id="RHEA:15009"/>
        <dbReference type="ChEBI" id="CHEBI:15378"/>
        <dbReference type="ChEBI" id="CHEBI:57451"/>
        <dbReference type="ChEBI" id="CHEBI:57453"/>
        <dbReference type="ChEBI" id="CHEBI:57783"/>
        <dbReference type="ChEBI" id="CHEBI:58349"/>
        <dbReference type="EC" id="1.5.1.3"/>
    </reaction>
</comment>
<dbReference type="CDD" id="cd00209">
    <property type="entry name" value="DHFR"/>
    <property type="match status" value="1"/>
</dbReference>
<dbReference type="InterPro" id="IPR017925">
    <property type="entry name" value="DHFR_CS"/>
</dbReference>
<protein>
    <recommendedName>
        <fullName evidence="3">dihydrofolate reductase</fullName>
        <ecNumber evidence="3">1.5.1.3</ecNumber>
    </recommendedName>
</protein>
<dbReference type="InterPro" id="IPR024072">
    <property type="entry name" value="DHFR-like_dom_sf"/>
</dbReference>
<keyword evidence="5" id="KW-0521">NADP</keyword>
<dbReference type="GO" id="GO:0006730">
    <property type="term" value="P:one-carbon metabolic process"/>
    <property type="evidence" value="ECO:0007669"/>
    <property type="project" value="UniProtKB-KW"/>
</dbReference>
<feature type="domain" description="DHFR" evidence="10">
    <location>
        <begin position="10"/>
        <end position="187"/>
    </location>
</feature>
<dbReference type="PROSITE" id="PS00075">
    <property type="entry name" value="DHFR_1"/>
    <property type="match status" value="1"/>
</dbReference>
<dbReference type="PRINTS" id="PR00070">
    <property type="entry name" value="DHFR"/>
</dbReference>
<dbReference type="InterPro" id="IPR012259">
    <property type="entry name" value="DHFR"/>
</dbReference>
<dbReference type="PANTHER" id="PTHR48069">
    <property type="entry name" value="DIHYDROFOLATE REDUCTASE"/>
    <property type="match status" value="1"/>
</dbReference>
<dbReference type="Pfam" id="PF00186">
    <property type="entry name" value="DHFR_1"/>
    <property type="match status" value="1"/>
</dbReference>
<evidence type="ECO:0000256" key="9">
    <source>
        <dbReference type="RuleBase" id="RU004474"/>
    </source>
</evidence>
<evidence type="ECO:0000256" key="2">
    <source>
        <dbReference type="ARBA" id="ARBA00009539"/>
    </source>
</evidence>
<evidence type="ECO:0000313" key="11">
    <source>
        <dbReference type="EMBL" id="JAA71753.1"/>
    </source>
</evidence>
<dbReference type="Gene3D" id="3.40.430.10">
    <property type="entry name" value="Dihydrofolate Reductase, subunit A"/>
    <property type="match status" value="1"/>
</dbReference>
<keyword evidence="6" id="KW-0560">Oxidoreductase</keyword>
<dbReference type="UniPathway" id="UPA00077">
    <property type="reaction ID" value="UER00158"/>
</dbReference>
<dbReference type="GO" id="GO:0046655">
    <property type="term" value="P:folic acid metabolic process"/>
    <property type="evidence" value="ECO:0007669"/>
    <property type="project" value="TreeGrafter"/>
</dbReference>
<dbReference type="GO" id="GO:0046654">
    <property type="term" value="P:tetrahydrofolate biosynthetic process"/>
    <property type="evidence" value="ECO:0007669"/>
    <property type="project" value="UniProtKB-UniPathway"/>
</dbReference>
<dbReference type="GO" id="GO:0046452">
    <property type="term" value="P:dihydrofolate metabolic process"/>
    <property type="evidence" value="ECO:0007669"/>
    <property type="project" value="TreeGrafter"/>
</dbReference>
<dbReference type="GO" id="GO:0004146">
    <property type="term" value="F:dihydrofolate reductase activity"/>
    <property type="evidence" value="ECO:0007669"/>
    <property type="project" value="UniProtKB-EC"/>
</dbReference>
<dbReference type="GO" id="GO:0005739">
    <property type="term" value="C:mitochondrion"/>
    <property type="evidence" value="ECO:0007669"/>
    <property type="project" value="TreeGrafter"/>
</dbReference>
<evidence type="ECO:0000259" key="10">
    <source>
        <dbReference type="PROSITE" id="PS51330"/>
    </source>
</evidence>
<dbReference type="EC" id="1.5.1.3" evidence="3"/>
<evidence type="ECO:0000256" key="7">
    <source>
        <dbReference type="ARBA" id="ARBA00025067"/>
    </source>
</evidence>
<evidence type="ECO:0000256" key="4">
    <source>
        <dbReference type="ARBA" id="ARBA00022563"/>
    </source>
</evidence>
<evidence type="ECO:0000256" key="6">
    <source>
        <dbReference type="ARBA" id="ARBA00023002"/>
    </source>
</evidence>
<dbReference type="AlphaFoldDB" id="A0A0K8RLJ1"/>
<comment type="function">
    <text evidence="7">Key enzyme in folate metabolism. Catalyzes an essential reaction for de novo glycine and purine synthesis, and for DNA precursor synthesis.</text>
</comment>
<comment type="pathway">
    <text evidence="1">Cofactor biosynthesis; tetrahydrofolate biosynthesis; 5,6,7,8-tetrahydrofolate from 7,8-dihydrofolate: step 1/1.</text>
</comment>
<dbReference type="InterPro" id="IPR001796">
    <property type="entry name" value="DHFR_dom"/>
</dbReference>
<dbReference type="FunFam" id="3.40.430.10:FF:000002">
    <property type="entry name" value="Dihydrofolate reductase"/>
    <property type="match status" value="1"/>
</dbReference>
<proteinExistence type="evidence at transcript level"/>
<dbReference type="PROSITE" id="PS51330">
    <property type="entry name" value="DHFR_2"/>
    <property type="match status" value="1"/>
</dbReference>
<dbReference type="GO" id="GO:0050661">
    <property type="term" value="F:NADP binding"/>
    <property type="evidence" value="ECO:0007669"/>
    <property type="project" value="InterPro"/>
</dbReference>
<sequence length="193" mass="21392">MCPGVQESLQFFAIAAMCQNRGIGVLNTLPWRLKKEMAYFSRITSEAAEGKSNAVVMGRNTWDSIPPKYKPLPGRVNVVVSRTLDKAPDGHHVARSFSDALSLIQPLVDGGQVDKTFVVGGAQLYREALADPRCTRVYLTEIDADFDCDVFFPELEPGQFQLVQEEGVPQEVQTEGDLTYRFNVYQRISSGSA</sequence>
<organism evidence="11">
    <name type="scientific">Ixodes ricinus</name>
    <name type="common">Common tick</name>
    <name type="synonym">Acarus ricinus</name>
    <dbReference type="NCBI Taxonomy" id="34613"/>
    <lineage>
        <taxon>Eukaryota</taxon>
        <taxon>Metazoa</taxon>
        <taxon>Ecdysozoa</taxon>
        <taxon>Arthropoda</taxon>
        <taxon>Chelicerata</taxon>
        <taxon>Arachnida</taxon>
        <taxon>Acari</taxon>
        <taxon>Parasitiformes</taxon>
        <taxon>Ixodida</taxon>
        <taxon>Ixodoidea</taxon>
        <taxon>Ixodidae</taxon>
        <taxon>Ixodinae</taxon>
        <taxon>Ixodes</taxon>
    </lineage>
</organism>
<evidence type="ECO:0000256" key="5">
    <source>
        <dbReference type="ARBA" id="ARBA00022857"/>
    </source>
</evidence>
<evidence type="ECO:0000256" key="8">
    <source>
        <dbReference type="ARBA" id="ARBA00048873"/>
    </source>
</evidence>
<dbReference type="SUPFAM" id="SSF53597">
    <property type="entry name" value="Dihydrofolate reductase-like"/>
    <property type="match status" value="1"/>
</dbReference>
<dbReference type="EMBL" id="GADI01002055">
    <property type="protein sequence ID" value="JAA71753.1"/>
    <property type="molecule type" value="mRNA"/>
</dbReference>
<dbReference type="PANTHER" id="PTHR48069:SF3">
    <property type="entry name" value="DIHYDROFOLATE REDUCTASE"/>
    <property type="match status" value="1"/>
</dbReference>
<evidence type="ECO:0000256" key="3">
    <source>
        <dbReference type="ARBA" id="ARBA00012856"/>
    </source>
</evidence>
<reference evidence="11" key="1">
    <citation type="submission" date="2012-12" db="EMBL/GenBank/DDBJ databases">
        <title>Identification and characterization of a phenylalanine ammonia-lyase gene family in Isatis indigotica Fort.</title>
        <authorList>
            <person name="Liu Q."/>
            <person name="Chen J."/>
            <person name="Zhou X."/>
            <person name="Di P."/>
            <person name="Xiao Y."/>
            <person name="Xuan H."/>
            <person name="Zhang L."/>
            <person name="Chen W."/>
        </authorList>
    </citation>
    <scope>NUCLEOTIDE SEQUENCE</scope>
    <source>
        <tissue evidence="11">Salivary gland</tissue>
    </source>
</reference>
<name>A0A0K8RLJ1_IXORI</name>
<comment type="similarity">
    <text evidence="2 9">Belongs to the dihydrofolate reductase family.</text>
</comment>
<keyword evidence="4" id="KW-0554">One-carbon metabolism</keyword>
<evidence type="ECO:0000256" key="1">
    <source>
        <dbReference type="ARBA" id="ARBA00004903"/>
    </source>
</evidence>
<accession>A0A0K8RLJ1</accession>